<evidence type="ECO:0000259" key="1">
    <source>
        <dbReference type="Pfam" id="PF21148"/>
    </source>
</evidence>
<accession>A0A7D9KBX4</accession>
<keyword evidence="3" id="KW-1185">Reference proteome</keyword>
<comment type="caution">
    <text evidence="2">The sequence shown here is derived from an EMBL/GenBank/DDBJ whole genome shotgun (WGS) entry which is preliminary data.</text>
</comment>
<evidence type="ECO:0000313" key="2">
    <source>
        <dbReference type="EMBL" id="CAB4043311.1"/>
    </source>
</evidence>
<dbReference type="Pfam" id="PF21148">
    <property type="entry name" value="NSUN5_fdxn-like"/>
    <property type="match status" value="1"/>
</dbReference>
<dbReference type="PANTHER" id="PTHR14663">
    <property type="entry name" value="METHYLTRANSFERASE NSUN7-RELATED"/>
    <property type="match status" value="1"/>
</dbReference>
<dbReference type="EMBL" id="CACRXK020032066">
    <property type="protein sequence ID" value="CAB4043311.1"/>
    <property type="molecule type" value="Genomic_DNA"/>
</dbReference>
<proteinExistence type="predicted"/>
<gene>
    <name evidence="2" type="ORF">PACLA_8A081081</name>
</gene>
<dbReference type="InterPro" id="IPR049561">
    <property type="entry name" value="NSUN5_7_fdxn-like"/>
</dbReference>
<dbReference type="Gene3D" id="3.30.70.1170">
    <property type="entry name" value="Sun protein, domain 3"/>
    <property type="match status" value="1"/>
</dbReference>
<sequence length="255" mass="29282">MVMLLDYQQNDFQFGVSQNGNHIRRTDDPFPHITEIQDALVSFYIKLRASLARNRIRETALTVEDLLPKEEKEKNEYVCYQPIYAYVNTLRTTVEDVCGMLERNGFIKEDSAVDYSNFSGRRYAIDVHLNDVIVFPRDVKFDVYNHDLVQCGFLVVQDKSRFIAPEVVRSVLFQLTLAKERAAALIPGEIRPIFSDGDDVIIVNSDSVNLIARVSCYVDPQRSLFVFGVKSSQYEDVRSILDILGVQSILYSFSW</sequence>
<name>A0A7D9KBX4_PARCT</name>
<dbReference type="PANTHER" id="PTHR14663:SF2">
    <property type="entry name" value="METHYLTRANSFERASE NSUN7-RELATED"/>
    <property type="match status" value="1"/>
</dbReference>
<dbReference type="Proteomes" id="UP001152795">
    <property type="component" value="Unassembled WGS sequence"/>
</dbReference>
<feature type="domain" description="NOL1/NOP2/NSUN 5/7 ferredoxin-like" evidence="1">
    <location>
        <begin position="82"/>
        <end position="157"/>
    </location>
</feature>
<protein>
    <recommendedName>
        <fullName evidence="1">NOL1/NOP2/NSUN 5/7 ferredoxin-like domain-containing protein</fullName>
    </recommendedName>
</protein>
<dbReference type="OrthoDB" id="6817893at2759"/>
<reference evidence="2" key="1">
    <citation type="submission" date="2020-04" db="EMBL/GenBank/DDBJ databases">
        <authorList>
            <person name="Alioto T."/>
            <person name="Alioto T."/>
            <person name="Gomez Garrido J."/>
        </authorList>
    </citation>
    <scope>NUCLEOTIDE SEQUENCE</scope>
    <source>
        <strain evidence="2">A484AB</strain>
    </source>
</reference>
<organism evidence="2 3">
    <name type="scientific">Paramuricea clavata</name>
    <name type="common">Red gorgonian</name>
    <name type="synonym">Violescent sea-whip</name>
    <dbReference type="NCBI Taxonomy" id="317549"/>
    <lineage>
        <taxon>Eukaryota</taxon>
        <taxon>Metazoa</taxon>
        <taxon>Cnidaria</taxon>
        <taxon>Anthozoa</taxon>
        <taxon>Octocorallia</taxon>
        <taxon>Malacalcyonacea</taxon>
        <taxon>Plexauridae</taxon>
        <taxon>Paramuricea</taxon>
    </lineage>
</organism>
<evidence type="ECO:0000313" key="3">
    <source>
        <dbReference type="Proteomes" id="UP001152795"/>
    </source>
</evidence>
<dbReference type="AlphaFoldDB" id="A0A7D9KBX4"/>
<dbReference type="InterPro" id="IPR042620">
    <property type="entry name" value="NSUN7"/>
</dbReference>